<feature type="transmembrane region" description="Helical" evidence="6">
    <location>
        <begin position="161"/>
        <end position="184"/>
    </location>
</feature>
<evidence type="ECO:0000256" key="2">
    <source>
        <dbReference type="ARBA" id="ARBA00022692"/>
    </source>
</evidence>
<name>A0A344U2A7_9ACTN</name>
<sequence length="452" mass="43713">MTRSWAMLALGTCGQTASTTALYGLAYLIPAFQRDLGVSLAGAGLLVSCPIAGILLGLVGWGAVADRYGERLALTAGLFAATAAMAAAAAVAAGDATLLGLLLVAAGAGGSSVNSASGRLVIGWFPPGRRGMAMGVRQASQPVGTAVAAAALPPLADGAGVGAAFGLCAVLCGVTGAAIAVFAVDPPRPGGPGGPVRREQPGGPVPVSVSRGRAVAARPPSPYRRSAGGGHLWRLHAVAAALCVPQFVVTGFALLFLTQERGWSAAAAGTVLAAVNLAGAGVRLLAGWWSDAVGSRVRPMRWLAVATAADLALLAAGAVWPSAAGTAALLAASALTVSTNGLHNTAVAECAGPDWAGRALGVHGTGQHVAIVLVPPLAGALITGFGFAPAFASAALAAVLAVAVLPRADGAARWAGPGAAAPGTEAPGTAPAPLTGGASPSGSGAAGPTARR</sequence>
<dbReference type="InterPro" id="IPR020846">
    <property type="entry name" value="MFS_dom"/>
</dbReference>
<accession>A0A344U2A7</accession>
<dbReference type="PROSITE" id="PS50850">
    <property type="entry name" value="MFS"/>
    <property type="match status" value="1"/>
</dbReference>
<comment type="subcellular location">
    <subcellularLocation>
        <location evidence="1">Cell membrane</location>
        <topology evidence="1">Multi-pass membrane protein</topology>
    </subcellularLocation>
</comment>
<evidence type="ECO:0000256" key="5">
    <source>
        <dbReference type="SAM" id="MobiDB-lite"/>
    </source>
</evidence>
<gene>
    <name evidence="8" type="ORF">C0216_17635</name>
</gene>
<dbReference type="Proteomes" id="UP000252004">
    <property type="component" value="Chromosome"/>
</dbReference>
<feature type="transmembrane region" description="Helical" evidence="6">
    <location>
        <begin position="302"/>
        <end position="320"/>
    </location>
</feature>
<dbReference type="AlphaFoldDB" id="A0A344U2A7"/>
<dbReference type="SUPFAM" id="SSF103473">
    <property type="entry name" value="MFS general substrate transporter"/>
    <property type="match status" value="1"/>
</dbReference>
<dbReference type="PANTHER" id="PTHR23527:SF1">
    <property type="entry name" value="BLL3282 PROTEIN"/>
    <property type="match status" value="1"/>
</dbReference>
<feature type="transmembrane region" description="Helical" evidence="6">
    <location>
        <begin position="72"/>
        <end position="93"/>
    </location>
</feature>
<evidence type="ECO:0000256" key="3">
    <source>
        <dbReference type="ARBA" id="ARBA00022989"/>
    </source>
</evidence>
<feature type="domain" description="Major facilitator superfamily (MFS) profile" evidence="7">
    <location>
        <begin position="4"/>
        <end position="413"/>
    </location>
</feature>
<evidence type="ECO:0000259" key="7">
    <source>
        <dbReference type="PROSITE" id="PS50850"/>
    </source>
</evidence>
<keyword evidence="9" id="KW-1185">Reference proteome</keyword>
<protein>
    <submittedName>
        <fullName evidence="8">MFS transporter</fullName>
    </submittedName>
</protein>
<dbReference type="EMBL" id="CP030862">
    <property type="protein sequence ID" value="AXE25028.1"/>
    <property type="molecule type" value="Genomic_DNA"/>
</dbReference>
<dbReference type="InterPro" id="IPR052952">
    <property type="entry name" value="MFS-Transporter"/>
</dbReference>
<keyword evidence="3 6" id="KW-1133">Transmembrane helix</keyword>
<keyword evidence="4 6" id="KW-0472">Membrane</keyword>
<organism evidence="8 9">
    <name type="scientific">Streptomyces globosus</name>
    <dbReference type="NCBI Taxonomy" id="68209"/>
    <lineage>
        <taxon>Bacteria</taxon>
        <taxon>Bacillati</taxon>
        <taxon>Actinomycetota</taxon>
        <taxon>Actinomycetes</taxon>
        <taxon>Kitasatosporales</taxon>
        <taxon>Streptomycetaceae</taxon>
        <taxon>Streptomyces</taxon>
    </lineage>
</organism>
<reference evidence="8 9" key="1">
    <citation type="submission" date="2018-01" db="EMBL/GenBank/DDBJ databases">
        <title>Draft genome Sequence of streptomyces globosus LZH-48.</title>
        <authorList>
            <person name="Ran K."/>
            <person name="Li Z."/>
            <person name="Wei S."/>
            <person name="Dong R."/>
        </authorList>
    </citation>
    <scope>NUCLEOTIDE SEQUENCE [LARGE SCALE GENOMIC DNA]</scope>
    <source>
        <strain evidence="8 9">LZH-48</strain>
    </source>
</reference>
<feature type="transmembrane region" description="Helical" evidence="6">
    <location>
        <begin position="263"/>
        <end position="290"/>
    </location>
</feature>
<dbReference type="OrthoDB" id="8628659at2"/>
<feature type="transmembrane region" description="Helical" evidence="6">
    <location>
        <begin position="232"/>
        <end position="257"/>
    </location>
</feature>
<dbReference type="Gene3D" id="1.20.1250.20">
    <property type="entry name" value="MFS general substrate transporter like domains"/>
    <property type="match status" value="2"/>
</dbReference>
<evidence type="ECO:0000256" key="4">
    <source>
        <dbReference type="ARBA" id="ARBA00023136"/>
    </source>
</evidence>
<feature type="transmembrane region" description="Helical" evidence="6">
    <location>
        <begin position="377"/>
        <end position="405"/>
    </location>
</feature>
<feature type="region of interest" description="Disordered" evidence="5">
    <location>
        <begin position="414"/>
        <end position="452"/>
    </location>
</feature>
<dbReference type="GO" id="GO:0005886">
    <property type="term" value="C:plasma membrane"/>
    <property type="evidence" value="ECO:0007669"/>
    <property type="project" value="UniProtKB-SubCell"/>
</dbReference>
<dbReference type="Pfam" id="PF07690">
    <property type="entry name" value="MFS_1"/>
    <property type="match status" value="1"/>
</dbReference>
<dbReference type="KEGG" id="sgz:C0216_17635"/>
<feature type="region of interest" description="Disordered" evidence="5">
    <location>
        <begin position="190"/>
        <end position="211"/>
    </location>
</feature>
<evidence type="ECO:0000313" key="8">
    <source>
        <dbReference type="EMBL" id="AXE25028.1"/>
    </source>
</evidence>
<proteinExistence type="predicted"/>
<evidence type="ECO:0000256" key="1">
    <source>
        <dbReference type="ARBA" id="ARBA00004651"/>
    </source>
</evidence>
<evidence type="ECO:0000256" key="6">
    <source>
        <dbReference type="SAM" id="Phobius"/>
    </source>
</evidence>
<evidence type="ECO:0000313" key="9">
    <source>
        <dbReference type="Proteomes" id="UP000252004"/>
    </source>
</evidence>
<dbReference type="InterPro" id="IPR011701">
    <property type="entry name" value="MFS"/>
</dbReference>
<dbReference type="InterPro" id="IPR036259">
    <property type="entry name" value="MFS_trans_sf"/>
</dbReference>
<dbReference type="PANTHER" id="PTHR23527">
    <property type="entry name" value="BLL3282 PROTEIN"/>
    <property type="match status" value="1"/>
</dbReference>
<dbReference type="GO" id="GO:0022857">
    <property type="term" value="F:transmembrane transporter activity"/>
    <property type="evidence" value="ECO:0007669"/>
    <property type="project" value="InterPro"/>
</dbReference>
<feature type="transmembrane region" description="Helical" evidence="6">
    <location>
        <begin position="40"/>
        <end position="65"/>
    </location>
</feature>
<keyword evidence="2 6" id="KW-0812">Transmembrane</keyword>